<name>A0A8H2WSB7_9AGAM</name>
<dbReference type="GO" id="GO:0051603">
    <property type="term" value="P:proteolysis involved in protein catabolic process"/>
    <property type="evidence" value="ECO:0007669"/>
    <property type="project" value="InterPro"/>
</dbReference>
<keyword evidence="10" id="KW-0539">Nucleus</keyword>
<comment type="caution">
    <text evidence="12">The sequence shown here is derived from an EMBL/GenBank/DDBJ whole genome shotgun (WGS) entry which is preliminary data.</text>
</comment>
<evidence type="ECO:0000313" key="13">
    <source>
        <dbReference type="Proteomes" id="UP000663846"/>
    </source>
</evidence>
<dbReference type="PANTHER" id="PTHR32194:SF0">
    <property type="entry name" value="ATP-DEPENDENT PROTEASE SUBUNIT HSLV"/>
    <property type="match status" value="1"/>
</dbReference>
<keyword evidence="8" id="KW-0647">Proteasome</keyword>
<evidence type="ECO:0000256" key="4">
    <source>
        <dbReference type="ARBA" id="ARBA00022490"/>
    </source>
</evidence>
<evidence type="ECO:0000256" key="3">
    <source>
        <dbReference type="ARBA" id="ARBA00012039"/>
    </source>
</evidence>
<dbReference type="GO" id="GO:0019774">
    <property type="term" value="C:proteasome core complex, beta-subunit complex"/>
    <property type="evidence" value="ECO:0007669"/>
    <property type="project" value="UniProtKB-ARBA"/>
</dbReference>
<dbReference type="GO" id="GO:0005737">
    <property type="term" value="C:cytoplasm"/>
    <property type="evidence" value="ECO:0007669"/>
    <property type="project" value="TreeGrafter"/>
</dbReference>
<dbReference type="FunFam" id="3.60.20.10:FF:000010">
    <property type="entry name" value="Proteasome subunit beta type-1"/>
    <property type="match status" value="1"/>
</dbReference>
<evidence type="ECO:0000256" key="1">
    <source>
        <dbReference type="ARBA" id="ARBA00001198"/>
    </source>
</evidence>
<dbReference type="SUPFAM" id="SSF56235">
    <property type="entry name" value="N-terminal nucleophile aminohydrolases (Ntn hydrolases)"/>
    <property type="match status" value="1"/>
</dbReference>
<evidence type="ECO:0000256" key="8">
    <source>
        <dbReference type="ARBA" id="ARBA00022942"/>
    </source>
</evidence>
<dbReference type="Pfam" id="PF00227">
    <property type="entry name" value="Proteasome"/>
    <property type="match status" value="1"/>
</dbReference>
<dbReference type="GO" id="GO:0005634">
    <property type="term" value="C:nucleus"/>
    <property type="evidence" value="ECO:0007669"/>
    <property type="project" value="UniProtKB-SubCell"/>
</dbReference>
<evidence type="ECO:0000313" key="12">
    <source>
        <dbReference type="EMBL" id="CAE6404870.1"/>
    </source>
</evidence>
<dbReference type="GO" id="GO:0004298">
    <property type="term" value="F:threonine-type endopeptidase activity"/>
    <property type="evidence" value="ECO:0007669"/>
    <property type="project" value="UniProtKB-KW"/>
</dbReference>
<comment type="catalytic activity">
    <reaction evidence="1">
        <text>Cleavage of peptide bonds with very broad specificity.</text>
        <dbReference type="EC" id="3.4.25.1"/>
    </reaction>
</comment>
<keyword evidence="7" id="KW-0378">Hydrolase</keyword>
<dbReference type="CDD" id="cd03762">
    <property type="entry name" value="proteasome_beta_type_6"/>
    <property type="match status" value="1"/>
</dbReference>
<evidence type="ECO:0000256" key="10">
    <source>
        <dbReference type="ARBA" id="ARBA00023242"/>
    </source>
</evidence>
<dbReference type="PRINTS" id="PR00141">
    <property type="entry name" value="PROTEASOME"/>
</dbReference>
<dbReference type="Gene3D" id="3.60.20.10">
    <property type="entry name" value="Glutamine Phosphoribosylpyrophosphate, subunit 1, domain 1"/>
    <property type="match status" value="1"/>
</dbReference>
<accession>A0A8H2WSB7</accession>
<gene>
    <name evidence="12" type="ORF">RDB_LOCUS59829</name>
</gene>
<evidence type="ECO:0000256" key="5">
    <source>
        <dbReference type="ARBA" id="ARBA00022670"/>
    </source>
</evidence>
<dbReference type="PROSITE" id="PS00854">
    <property type="entry name" value="PROTEASOME_BETA_1"/>
    <property type="match status" value="1"/>
</dbReference>
<sequence>MRLPGQCVIFVRTGNFEITHIRRSLGKQKSGFNQSQLLTTNEKVCGQGSSLDLRVYLARITRLGSALNDLFVTPHLTITAQTITTDMDVPDVQVLKKGEVNLGTSIMAVQFKGGVVIGADSRTTMGSYIANRVTDKLTHVHDRIYCCRSGSAADTQAVASIVHYYLQMYEQQYNERPTVHTAATLFQKLCYENKDNLSAGIIVAGWDKEVGPSVYNIPVGGGLFRSPWAIGGSGSTYVYGYCDATYKEGWGRDETVNFVKNTLALAMSRDGSSGGTIRMCVITESGVERHFIPGNELPRFWEGKEVLDSGSTFAPAPVSMVES</sequence>
<evidence type="ECO:0000256" key="6">
    <source>
        <dbReference type="ARBA" id="ARBA00022698"/>
    </source>
</evidence>
<dbReference type="AlphaFoldDB" id="A0A8H2WSB7"/>
<keyword evidence="6" id="KW-0888">Threonine protease</keyword>
<dbReference type="Proteomes" id="UP000663846">
    <property type="component" value="Unassembled WGS sequence"/>
</dbReference>
<evidence type="ECO:0000256" key="11">
    <source>
        <dbReference type="PIRSR" id="PIRSR600243-1"/>
    </source>
</evidence>
<dbReference type="InterPro" id="IPR023333">
    <property type="entry name" value="Proteasome_suB-type"/>
</dbReference>
<organism evidence="12 13">
    <name type="scientific">Rhizoctonia solani</name>
    <dbReference type="NCBI Taxonomy" id="456999"/>
    <lineage>
        <taxon>Eukaryota</taxon>
        <taxon>Fungi</taxon>
        <taxon>Dikarya</taxon>
        <taxon>Basidiomycota</taxon>
        <taxon>Agaricomycotina</taxon>
        <taxon>Agaricomycetes</taxon>
        <taxon>Cantharellales</taxon>
        <taxon>Ceratobasidiaceae</taxon>
        <taxon>Rhizoctonia</taxon>
    </lineage>
</organism>
<evidence type="ECO:0000256" key="2">
    <source>
        <dbReference type="ARBA" id="ARBA00004123"/>
    </source>
</evidence>
<proteinExistence type="predicted"/>
<keyword evidence="5" id="KW-0645">Protease</keyword>
<evidence type="ECO:0000256" key="7">
    <source>
        <dbReference type="ARBA" id="ARBA00022801"/>
    </source>
</evidence>
<dbReference type="InterPro" id="IPR029055">
    <property type="entry name" value="Ntn_hydrolases_N"/>
</dbReference>
<keyword evidence="9" id="KW-0865">Zymogen</keyword>
<dbReference type="EMBL" id="CAJMWS010000307">
    <property type="protein sequence ID" value="CAE6404870.1"/>
    <property type="molecule type" value="Genomic_DNA"/>
</dbReference>
<comment type="subcellular location">
    <subcellularLocation>
        <location evidence="2">Nucleus</location>
    </subcellularLocation>
</comment>
<feature type="active site" description="Nucleophile" evidence="11">
    <location>
        <position position="104"/>
    </location>
</feature>
<reference evidence="12" key="1">
    <citation type="submission" date="2021-01" db="EMBL/GenBank/DDBJ databases">
        <authorList>
            <person name="Kaushik A."/>
        </authorList>
    </citation>
    <scope>NUCLEOTIDE SEQUENCE</scope>
    <source>
        <strain evidence="12">AG1-1C</strain>
    </source>
</reference>
<evidence type="ECO:0000256" key="9">
    <source>
        <dbReference type="ARBA" id="ARBA00023145"/>
    </source>
</evidence>
<dbReference type="EC" id="3.4.25.1" evidence="3"/>
<dbReference type="InterPro" id="IPR000243">
    <property type="entry name" value="Pept_T1A_subB"/>
</dbReference>
<dbReference type="InterPro" id="IPR001353">
    <property type="entry name" value="Proteasome_sua/b"/>
</dbReference>
<dbReference type="PANTHER" id="PTHR32194">
    <property type="entry name" value="METALLOPROTEASE TLDD"/>
    <property type="match status" value="1"/>
</dbReference>
<keyword evidence="4" id="KW-0963">Cytoplasm</keyword>
<dbReference type="PROSITE" id="PS51476">
    <property type="entry name" value="PROTEASOME_BETA_2"/>
    <property type="match status" value="1"/>
</dbReference>
<protein>
    <recommendedName>
        <fullName evidence="3">proteasome endopeptidase complex</fullName>
        <ecNumber evidence="3">3.4.25.1</ecNumber>
    </recommendedName>
</protein>
<dbReference type="InterPro" id="IPR016050">
    <property type="entry name" value="Proteasome_bsu_CS"/>
</dbReference>